<keyword evidence="3 13" id="KW-0240">DNA-directed RNA polymerase</keyword>
<dbReference type="Gene3D" id="3.90.1800.10">
    <property type="entry name" value="RNA polymerase alpha subunit dimerisation domain"/>
    <property type="match status" value="1"/>
</dbReference>
<dbReference type="Pfam" id="PF04563">
    <property type="entry name" value="RNA_pol_Rpb2_1"/>
    <property type="match status" value="1"/>
</dbReference>
<dbReference type="Gene3D" id="2.40.270.10">
    <property type="entry name" value="DNA-directed RNA polymerase, subunit 2, domain 6"/>
    <property type="match status" value="1"/>
</dbReference>
<dbReference type="InterPro" id="IPR009674">
    <property type="entry name" value="Rpa2_dom_4"/>
</dbReference>
<protein>
    <recommendedName>
        <fullName evidence="13">DNA-directed RNA polymerase subunit beta</fullName>
        <ecNumber evidence="13">2.7.7.6</ecNumber>
    </recommendedName>
</protein>
<evidence type="ECO:0000313" key="20">
    <source>
        <dbReference type="EMBL" id="CAB3265012.1"/>
    </source>
</evidence>
<dbReference type="FunFam" id="3.90.1100.10:FF:000008">
    <property type="entry name" value="DNA-directed RNA polymerase subunit beta"/>
    <property type="match status" value="1"/>
</dbReference>
<keyword evidence="6" id="KW-0479">Metal-binding</keyword>
<dbReference type="EC" id="2.7.7.6" evidence="13"/>
<evidence type="ECO:0000256" key="1">
    <source>
        <dbReference type="ARBA" id="ARBA00004604"/>
    </source>
</evidence>
<dbReference type="FunFam" id="3.90.1800.10:FF:000004">
    <property type="entry name" value="DNA-directed RNA polymerase subunit beta"/>
    <property type="match status" value="1"/>
</dbReference>
<evidence type="ECO:0000256" key="4">
    <source>
        <dbReference type="ARBA" id="ARBA00022679"/>
    </source>
</evidence>
<dbReference type="FunFam" id="2.40.270.10:FF:000006">
    <property type="entry name" value="DNA-directed RNA polymerase subunit beta"/>
    <property type="match status" value="1"/>
</dbReference>
<dbReference type="Pfam" id="PF04560">
    <property type="entry name" value="RNA_pol_Rpb2_7"/>
    <property type="match status" value="1"/>
</dbReference>
<evidence type="ECO:0000256" key="6">
    <source>
        <dbReference type="ARBA" id="ARBA00022723"/>
    </source>
</evidence>
<reference evidence="20" key="1">
    <citation type="submission" date="2020-04" db="EMBL/GenBank/DDBJ databases">
        <authorList>
            <person name="Neveu A P."/>
        </authorList>
    </citation>
    <scope>NUCLEOTIDE SEQUENCE</scope>
    <source>
        <tissue evidence="20">Whole embryo</tissue>
    </source>
</reference>
<dbReference type="InterPro" id="IPR007644">
    <property type="entry name" value="RNA_pol_bsu_protrusion"/>
</dbReference>
<dbReference type="Gene3D" id="3.90.1070.20">
    <property type="match status" value="1"/>
</dbReference>
<keyword evidence="8" id="KW-0862">Zinc</keyword>
<dbReference type="GO" id="GO:0006351">
    <property type="term" value="P:DNA-templated transcription"/>
    <property type="evidence" value="ECO:0007669"/>
    <property type="project" value="InterPro"/>
</dbReference>
<dbReference type="Pfam" id="PF04561">
    <property type="entry name" value="RNA_pol_Rpb2_2"/>
    <property type="match status" value="1"/>
</dbReference>
<dbReference type="InterPro" id="IPR007645">
    <property type="entry name" value="RNA_pol_Rpb2_3"/>
</dbReference>
<name>A0A6F9DNI5_9ASCI</name>
<evidence type="ECO:0000259" key="15">
    <source>
        <dbReference type="Pfam" id="PF04560"/>
    </source>
</evidence>
<dbReference type="InterPro" id="IPR014724">
    <property type="entry name" value="RNA_pol_RPB2_OB-fold"/>
</dbReference>
<evidence type="ECO:0000256" key="10">
    <source>
        <dbReference type="ARBA" id="ARBA00023242"/>
    </source>
</evidence>
<evidence type="ECO:0000259" key="19">
    <source>
        <dbReference type="Pfam" id="PF06883"/>
    </source>
</evidence>
<keyword evidence="5 13" id="KW-0548">Nucleotidyltransferase</keyword>
<dbReference type="PROSITE" id="PS01166">
    <property type="entry name" value="RNA_POL_BETA"/>
    <property type="match status" value="1"/>
</dbReference>
<evidence type="ECO:0000256" key="5">
    <source>
        <dbReference type="ARBA" id="ARBA00022695"/>
    </source>
</evidence>
<dbReference type="PANTHER" id="PTHR20856">
    <property type="entry name" value="DNA-DIRECTED RNA POLYMERASE I SUBUNIT 2"/>
    <property type="match status" value="1"/>
</dbReference>
<evidence type="ECO:0000256" key="3">
    <source>
        <dbReference type="ARBA" id="ARBA00022478"/>
    </source>
</evidence>
<dbReference type="InterPro" id="IPR007120">
    <property type="entry name" value="DNA-dir_RNAP_su2_dom"/>
</dbReference>
<comment type="function">
    <text evidence="13">DNA-dependent RNA polymerase catalyzes the transcription of DNA into RNA using the four ribonucleoside triphosphates as substrates.</text>
</comment>
<dbReference type="InterPro" id="IPR007641">
    <property type="entry name" value="RNA_pol_Rpb2_7"/>
</dbReference>
<dbReference type="Pfam" id="PF00562">
    <property type="entry name" value="RNA_pol_Rpb2_6"/>
    <property type="match status" value="1"/>
</dbReference>
<evidence type="ECO:0000259" key="14">
    <source>
        <dbReference type="Pfam" id="PF00562"/>
    </source>
</evidence>
<evidence type="ECO:0000259" key="18">
    <source>
        <dbReference type="Pfam" id="PF04565"/>
    </source>
</evidence>
<dbReference type="InterPro" id="IPR037034">
    <property type="entry name" value="RNA_pol_Rpb2_2_sf"/>
</dbReference>
<dbReference type="SUPFAM" id="SSF64484">
    <property type="entry name" value="beta and beta-prime subunits of DNA dependent RNA-polymerase"/>
    <property type="match status" value="1"/>
</dbReference>
<feature type="domain" description="RNA polymerase Rpb2" evidence="16">
    <location>
        <begin position="149"/>
        <end position="313"/>
    </location>
</feature>
<dbReference type="Pfam" id="PF04565">
    <property type="entry name" value="RNA_pol_Rpb2_3"/>
    <property type="match status" value="1"/>
</dbReference>
<dbReference type="GO" id="GO:0008270">
    <property type="term" value="F:zinc ion binding"/>
    <property type="evidence" value="ECO:0007669"/>
    <property type="project" value="UniProtKB-KW"/>
</dbReference>
<dbReference type="GO" id="GO:0005730">
    <property type="term" value="C:nucleolus"/>
    <property type="evidence" value="ECO:0007669"/>
    <property type="project" value="UniProtKB-SubCell"/>
</dbReference>
<accession>A0A6F9DNI5</accession>
<evidence type="ECO:0000259" key="17">
    <source>
        <dbReference type="Pfam" id="PF04563"/>
    </source>
</evidence>
<dbReference type="InterPro" id="IPR015712">
    <property type="entry name" value="DNA-dir_RNA_pol_su2"/>
</dbReference>
<feature type="domain" description="RNA polymerase Rpb2" evidence="15">
    <location>
        <begin position="978"/>
        <end position="1077"/>
    </location>
</feature>
<evidence type="ECO:0000256" key="11">
    <source>
        <dbReference type="ARBA" id="ARBA00047768"/>
    </source>
</evidence>
<dbReference type="AlphaFoldDB" id="A0A6F9DNI5"/>
<dbReference type="InterPro" id="IPR007121">
    <property type="entry name" value="RNA_pol_bsu_CS"/>
</dbReference>
<dbReference type="Gene3D" id="2.40.50.150">
    <property type="match status" value="1"/>
</dbReference>
<feature type="domain" description="RNA polymerase Rpb2" evidence="18">
    <location>
        <begin position="401"/>
        <end position="465"/>
    </location>
</feature>
<gene>
    <name evidence="20" type="primary">Polr1b</name>
</gene>
<evidence type="ECO:0000259" key="16">
    <source>
        <dbReference type="Pfam" id="PF04561"/>
    </source>
</evidence>
<dbReference type="GO" id="GO:0003899">
    <property type="term" value="F:DNA-directed RNA polymerase activity"/>
    <property type="evidence" value="ECO:0007669"/>
    <property type="project" value="UniProtKB-EC"/>
</dbReference>
<keyword evidence="7" id="KW-0863">Zinc-finger</keyword>
<evidence type="ECO:0000256" key="7">
    <source>
        <dbReference type="ARBA" id="ARBA00022771"/>
    </source>
</evidence>
<dbReference type="CDD" id="cd00653">
    <property type="entry name" value="RNA_pol_B_RPB2"/>
    <property type="match status" value="1"/>
</dbReference>
<dbReference type="Gene3D" id="3.90.1110.10">
    <property type="entry name" value="RNA polymerase Rpb2, domain 2"/>
    <property type="match status" value="1"/>
</dbReference>
<evidence type="ECO:0000256" key="9">
    <source>
        <dbReference type="ARBA" id="ARBA00023163"/>
    </source>
</evidence>
<sequence length="1082" mass="122164">MESMVCNNRRLSISFVSASVDKPKVDEGVRNCRTIEIYPSECRQRGVTYQAKLQATITYSLDGVKQGTVTRSIGSIPIMVKSVSCNLHGLSPKQLIEKQEEAEEMGGYFIINGNEKVIRMLVMQRRNYPVAIVRGTWKKRGPHYSEFGISIRSMTKDQTTASMVLHYLNNGTVMVCIYHRKEMFYLPVVLLIKALVPLSDREIYAELIRTMEDDTYFTGCMQNLLRQARGYKLASQKDFLRFLGEKFRVKLNRAEWYTDIEIARFLLKHKVLIHLEANEDKFRLICFMVRKVFSLAMGKCMPDNADSVQNQEVLLPGHLIQMVLKEKMQLWLLTLSRLITKKFATTSSTSSYRNPLNLMEVQNCMSRVSDVSQGMSYLLATGNLVSSTGLGLMQFSGLAIIADKLNFLRYVSHFRCVHRGAFFAQMRTTEVRKLLPESSGFLCPVHTPDGSPCGLMNHMSYLCEVVTHPFSVDHFPALLYKLGMLPPNSKDVRGAEQFYPVLFDGLLVGWFPVNEAAAVANRLRLKKVRGEDTVPENLEVCLLEYTGKATQYPGLYLLSQEARMVRPVVNLTTGTVEMIGTFEQVYMDICIIPEEAHDQTTHQELTQHSTLSAVASMTPFSDFNQSPRNMYQCQMGKQTMGTPCQALAYRADHKLYRVQTPQASLVRPHMYDYYKMDNYPTGTNAVIAVISYTGYDMEDAMILNKGSLERGFAHSSVYHTELIDLSKKVGDRSVNVVFGVNHKDARTEKLTVGEDGLPSIGQRLVDGDDYYSYVNTDTGEMSIVKFKSLETAFVECVRVLSDSAGKGRFNRVSILLRVNRNPIIGDKFASRHGQKGVCSQMWPMESIPFTDGGMYPDILFNPHGFPSRMTIGMMIESMAGKSAALQGHVYDATPFTFTEDQPAVEHFGELLRKAGFNFHGTETLYSGVSGLQLEAEIFIGIVYYQRLRHMVSDKFQVRTTGPVDQITQQPIKGRKRAGGIRLGEMERDALLAQGCIMLLHDRLLTNSDYSQAYICEKCGSLLSPVLLSSALSSTHNRYSKKYWFCTSCKTGDHMCLVDIPFVYRYLVNELAAMNIKTILSVK</sequence>
<keyword evidence="9 13" id="KW-0804">Transcription</keyword>
<dbReference type="GO" id="GO:0032549">
    <property type="term" value="F:ribonucleoside binding"/>
    <property type="evidence" value="ECO:0007669"/>
    <property type="project" value="InterPro"/>
</dbReference>
<keyword evidence="10" id="KW-0539">Nucleus</keyword>
<dbReference type="Gene3D" id="3.90.1100.10">
    <property type="match status" value="1"/>
</dbReference>
<feature type="domain" description="RNA polymerase beta subunit protrusion" evidence="17">
    <location>
        <begin position="8"/>
        <end position="346"/>
    </location>
</feature>
<comment type="subcellular location">
    <subcellularLocation>
        <location evidence="1">Nucleus</location>
        <location evidence="1">Nucleolus</location>
    </subcellularLocation>
</comment>
<dbReference type="GO" id="GO:0000428">
    <property type="term" value="C:DNA-directed RNA polymerase complex"/>
    <property type="evidence" value="ECO:0007669"/>
    <property type="project" value="UniProtKB-KW"/>
</dbReference>
<dbReference type="GO" id="GO:0003677">
    <property type="term" value="F:DNA binding"/>
    <property type="evidence" value="ECO:0007669"/>
    <property type="project" value="InterPro"/>
</dbReference>
<feature type="domain" description="DNA-directed RNA polymerase I subunit RPA2" evidence="19">
    <location>
        <begin position="508"/>
        <end position="566"/>
    </location>
</feature>
<dbReference type="InterPro" id="IPR037033">
    <property type="entry name" value="DNA-dir_RNAP_su2_hyb_sf"/>
</dbReference>
<comment type="similarity">
    <text evidence="2 12">Belongs to the RNA polymerase beta chain family.</text>
</comment>
<feature type="domain" description="DNA-directed RNA polymerase subunit 2 hybrid-binding" evidence="14">
    <location>
        <begin position="614"/>
        <end position="976"/>
    </location>
</feature>
<comment type="catalytic activity">
    <reaction evidence="11">
        <text>RNA(n) + a ribonucleoside 5'-triphosphate = RNA(n+1) + diphosphate</text>
        <dbReference type="Rhea" id="RHEA:21248"/>
        <dbReference type="Rhea" id="RHEA-COMP:14527"/>
        <dbReference type="Rhea" id="RHEA-COMP:17342"/>
        <dbReference type="ChEBI" id="CHEBI:33019"/>
        <dbReference type="ChEBI" id="CHEBI:61557"/>
        <dbReference type="ChEBI" id="CHEBI:140395"/>
        <dbReference type="EC" id="2.7.7.6"/>
    </reaction>
    <physiologicalReaction direction="left-to-right" evidence="11">
        <dbReference type="Rhea" id="RHEA:21249"/>
    </physiologicalReaction>
</comment>
<evidence type="ECO:0000256" key="13">
    <source>
        <dbReference type="RuleBase" id="RU363031"/>
    </source>
</evidence>
<organism evidence="20">
    <name type="scientific">Phallusia mammillata</name>
    <dbReference type="NCBI Taxonomy" id="59560"/>
    <lineage>
        <taxon>Eukaryota</taxon>
        <taxon>Metazoa</taxon>
        <taxon>Chordata</taxon>
        <taxon>Tunicata</taxon>
        <taxon>Ascidiacea</taxon>
        <taxon>Phlebobranchia</taxon>
        <taxon>Ascidiidae</taxon>
        <taxon>Phallusia</taxon>
    </lineage>
</organism>
<keyword evidence="4 13" id="KW-0808">Transferase</keyword>
<dbReference type="InterPro" id="IPR007642">
    <property type="entry name" value="RNA_pol_Rpb2_2"/>
</dbReference>
<proteinExistence type="evidence at transcript level"/>
<dbReference type="Pfam" id="PF06883">
    <property type="entry name" value="RNA_pol_Rpa2_4"/>
    <property type="match status" value="1"/>
</dbReference>
<evidence type="ECO:0000256" key="8">
    <source>
        <dbReference type="ARBA" id="ARBA00022833"/>
    </source>
</evidence>
<dbReference type="FunFam" id="2.40.270.10:FF:000011">
    <property type="entry name" value="DNA-directed RNA polymerase subunit beta"/>
    <property type="match status" value="1"/>
</dbReference>
<evidence type="ECO:0000256" key="12">
    <source>
        <dbReference type="RuleBase" id="RU000434"/>
    </source>
</evidence>
<evidence type="ECO:0000256" key="2">
    <source>
        <dbReference type="ARBA" id="ARBA00006835"/>
    </source>
</evidence>
<dbReference type="EMBL" id="LR789150">
    <property type="protein sequence ID" value="CAB3265012.1"/>
    <property type="molecule type" value="mRNA"/>
</dbReference>
<dbReference type="FunFam" id="3.90.1100.10:FF:000016">
    <property type="entry name" value="DNA-directed RNA polymerase subunit beta"/>
    <property type="match status" value="1"/>
</dbReference>